<sequence>TFERLWIQFSNLWTNITHKTGITKNTGFNREQRFCRKQKIRNIPIKDVRWHTIDQKTCRRNCIRPKVFRNFHLKKKSTSYLKKMPIFSFGHAILGWGFHTGRLMKN</sequence>
<feature type="non-terminal residue" evidence="1">
    <location>
        <position position="1"/>
    </location>
</feature>
<dbReference type="Proteomes" id="UP001174677">
    <property type="component" value="Unassembled WGS sequence"/>
</dbReference>
<dbReference type="EMBL" id="JARPOI010000142">
    <property type="protein sequence ID" value="KAJ9129447.1"/>
    <property type="molecule type" value="Genomic_DNA"/>
</dbReference>
<gene>
    <name evidence="1" type="ORF">P3X46_033820</name>
</gene>
<evidence type="ECO:0000313" key="1">
    <source>
        <dbReference type="EMBL" id="KAJ9129447.1"/>
    </source>
</evidence>
<feature type="non-terminal residue" evidence="1">
    <location>
        <position position="106"/>
    </location>
</feature>
<evidence type="ECO:0000313" key="2">
    <source>
        <dbReference type="Proteomes" id="UP001174677"/>
    </source>
</evidence>
<protein>
    <submittedName>
        <fullName evidence="1">Uncharacterized protein</fullName>
    </submittedName>
</protein>
<name>A0ABQ9K9P6_HEVBR</name>
<keyword evidence="2" id="KW-1185">Reference proteome</keyword>
<accession>A0ABQ9K9P6</accession>
<comment type="caution">
    <text evidence="1">The sequence shown here is derived from an EMBL/GenBank/DDBJ whole genome shotgun (WGS) entry which is preliminary data.</text>
</comment>
<proteinExistence type="predicted"/>
<reference evidence="1 2" key="1">
    <citation type="journal article" date="2023" name="Plant Biotechnol. J.">
        <title>Chromosome-level wild Hevea brasiliensis genome provides new tools for genomic-assisted breeding and valuable loci to elevate rubber yield.</title>
        <authorList>
            <person name="Cheng H."/>
            <person name="Song X."/>
            <person name="Hu Y."/>
            <person name="Wu T."/>
            <person name="Yang Q."/>
            <person name="An Z."/>
            <person name="Feng S."/>
            <person name="Deng Z."/>
            <person name="Wu W."/>
            <person name="Zeng X."/>
            <person name="Tu M."/>
            <person name="Wang X."/>
            <person name="Huang H."/>
        </authorList>
    </citation>
    <scope>NUCLEOTIDE SEQUENCE [LARGE SCALE GENOMIC DNA]</scope>
    <source>
        <strain evidence="1">MT/VB/25A 57/8</strain>
    </source>
</reference>
<organism evidence="1 2">
    <name type="scientific">Hevea brasiliensis</name>
    <name type="common">Para rubber tree</name>
    <name type="synonym">Siphonia brasiliensis</name>
    <dbReference type="NCBI Taxonomy" id="3981"/>
    <lineage>
        <taxon>Eukaryota</taxon>
        <taxon>Viridiplantae</taxon>
        <taxon>Streptophyta</taxon>
        <taxon>Embryophyta</taxon>
        <taxon>Tracheophyta</taxon>
        <taxon>Spermatophyta</taxon>
        <taxon>Magnoliopsida</taxon>
        <taxon>eudicotyledons</taxon>
        <taxon>Gunneridae</taxon>
        <taxon>Pentapetalae</taxon>
        <taxon>rosids</taxon>
        <taxon>fabids</taxon>
        <taxon>Malpighiales</taxon>
        <taxon>Euphorbiaceae</taxon>
        <taxon>Crotonoideae</taxon>
        <taxon>Micrandreae</taxon>
        <taxon>Hevea</taxon>
    </lineage>
</organism>